<sequence length="89" mass="9932">MKFDTMTDEESPTTIYSISEELPLEEMYCSSSYLNQINITDIFCNATWDGLSCWPATLAGTTATISCFPEFNGVKYDVSGNSDVITLYE</sequence>
<evidence type="ECO:0000259" key="1">
    <source>
        <dbReference type="PROSITE" id="PS50227"/>
    </source>
</evidence>
<protein>
    <submittedName>
        <fullName evidence="2">G_PROTEIN_RECEP_F2_3 domain-containing protein</fullName>
    </submittedName>
</protein>
<dbReference type="OrthoDB" id="6431688at2759"/>
<accession>A0A8X6QG19</accession>
<evidence type="ECO:0000313" key="3">
    <source>
        <dbReference type="Proteomes" id="UP000887013"/>
    </source>
</evidence>
<evidence type="ECO:0000313" key="2">
    <source>
        <dbReference type="EMBL" id="GFU23386.1"/>
    </source>
</evidence>
<keyword evidence="3" id="KW-1185">Reference proteome</keyword>
<reference evidence="2" key="1">
    <citation type="submission" date="2020-08" db="EMBL/GenBank/DDBJ databases">
        <title>Multicomponent nature underlies the extraordinary mechanical properties of spider dragline silk.</title>
        <authorList>
            <person name="Kono N."/>
            <person name="Nakamura H."/>
            <person name="Mori M."/>
            <person name="Yoshida Y."/>
            <person name="Ohtoshi R."/>
            <person name="Malay A.D."/>
            <person name="Moran D.A.P."/>
            <person name="Tomita M."/>
            <person name="Numata K."/>
            <person name="Arakawa K."/>
        </authorList>
    </citation>
    <scope>NUCLEOTIDE SEQUENCE</scope>
</reference>
<gene>
    <name evidence="2" type="primary">AVEN_38326_1</name>
    <name evidence="2" type="ORF">NPIL_621301</name>
</gene>
<proteinExistence type="predicted"/>
<dbReference type="Gene3D" id="4.10.1240.10">
    <property type="entry name" value="GPCR, family 2, extracellular hormone receptor domain"/>
    <property type="match status" value="1"/>
</dbReference>
<dbReference type="GO" id="GO:0016020">
    <property type="term" value="C:membrane"/>
    <property type="evidence" value="ECO:0007669"/>
    <property type="project" value="InterPro"/>
</dbReference>
<organism evidence="2 3">
    <name type="scientific">Nephila pilipes</name>
    <name type="common">Giant wood spider</name>
    <name type="synonym">Nephila maculata</name>
    <dbReference type="NCBI Taxonomy" id="299642"/>
    <lineage>
        <taxon>Eukaryota</taxon>
        <taxon>Metazoa</taxon>
        <taxon>Ecdysozoa</taxon>
        <taxon>Arthropoda</taxon>
        <taxon>Chelicerata</taxon>
        <taxon>Arachnida</taxon>
        <taxon>Araneae</taxon>
        <taxon>Araneomorphae</taxon>
        <taxon>Entelegynae</taxon>
        <taxon>Araneoidea</taxon>
        <taxon>Nephilidae</taxon>
        <taxon>Nephila</taxon>
    </lineage>
</organism>
<dbReference type="GO" id="GO:0004930">
    <property type="term" value="F:G protein-coupled receptor activity"/>
    <property type="evidence" value="ECO:0007669"/>
    <property type="project" value="InterPro"/>
</dbReference>
<dbReference type="EMBL" id="BMAW01127945">
    <property type="protein sequence ID" value="GFU23386.1"/>
    <property type="molecule type" value="Genomic_DNA"/>
</dbReference>
<dbReference type="SUPFAM" id="SSF111418">
    <property type="entry name" value="Hormone receptor domain"/>
    <property type="match status" value="1"/>
</dbReference>
<dbReference type="InterPro" id="IPR036445">
    <property type="entry name" value="GPCR_2_extracell_dom_sf"/>
</dbReference>
<name>A0A8X6QG19_NEPPI</name>
<dbReference type="InterPro" id="IPR001879">
    <property type="entry name" value="GPCR_2_extracellular_dom"/>
</dbReference>
<feature type="domain" description="G-protein coupled receptors family 2 profile 1" evidence="1">
    <location>
        <begin position="28"/>
        <end position="81"/>
    </location>
</feature>
<comment type="caution">
    <text evidence="2">The sequence shown here is derived from an EMBL/GenBank/DDBJ whole genome shotgun (WGS) entry which is preliminary data.</text>
</comment>
<dbReference type="InterPro" id="IPR017983">
    <property type="entry name" value="GPCR_2_secretin-like_CS"/>
</dbReference>
<dbReference type="Proteomes" id="UP000887013">
    <property type="component" value="Unassembled WGS sequence"/>
</dbReference>
<dbReference type="PROSITE" id="PS00649">
    <property type="entry name" value="G_PROTEIN_RECEP_F2_1"/>
    <property type="match status" value="1"/>
</dbReference>
<dbReference type="AlphaFoldDB" id="A0A8X6QG19"/>
<dbReference type="Pfam" id="PF02793">
    <property type="entry name" value="HRM"/>
    <property type="match status" value="1"/>
</dbReference>
<dbReference type="PROSITE" id="PS50227">
    <property type="entry name" value="G_PROTEIN_RECEP_F2_3"/>
    <property type="match status" value="1"/>
</dbReference>